<organism evidence="2 3">
    <name type="scientific">Penicillium daleae</name>
    <dbReference type="NCBI Taxonomy" id="63821"/>
    <lineage>
        <taxon>Eukaryota</taxon>
        <taxon>Fungi</taxon>
        <taxon>Dikarya</taxon>
        <taxon>Ascomycota</taxon>
        <taxon>Pezizomycotina</taxon>
        <taxon>Eurotiomycetes</taxon>
        <taxon>Eurotiomycetidae</taxon>
        <taxon>Eurotiales</taxon>
        <taxon>Aspergillaceae</taxon>
        <taxon>Penicillium</taxon>
    </lineage>
</organism>
<accession>A0AAD6CF13</accession>
<evidence type="ECO:0008006" key="4">
    <source>
        <dbReference type="Google" id="ProtNLM"/>
    </source>
</evidence>
<evidence type="ECO:0000313" key="2">
    <source>
        <dbReference type="EMBL" id="KAJ5460787.1"/>
    </source>
</evidence>
<dbReference type="Gene3D" id="3.30.450.150">
    <property type="entry name" value="Haem-degrading domain"/>
    <property type="match status" value="1"/>
</dbReference>
<dbReference type="EMBL" id="JAPVEA010000002">
    <property type="protein sequence ID" value="KAJ5460787.1"/>
    <property type="molecule type" value="Genomic_DNA"/>
</dbReference>
<dbReference type="Proteomes" id="UP001213681">
    <property type="component" value="Unassembled WGS sequence"/>
</dbReference>
<gene>
    <name evidence="2" type="ORF">N7458_002339</name>
</gene>
<dbReference type="Pfam" id="PF03928">
    <property type="entry name" value="HbpS-like"/>
    <property type="match status" value="1"/>
</dbReference>
<dbReference type="InterPro" id="IPR005624">
    <property type="entry name" value="PduO/GlcC-like"/>
</dbReference>
<dbReference type="PANTHER" id="PTHR28255">
    <property type="match status" value="1"/>
</dbReference>
<keyword evidence="3" id="KW-1185">Reference proteome</keyword>
<dbReference type="GeneID" id="81595965"/>
<dbReference type="PANTHER" id="PTHR28255:SF1">
    <property type="entry name" value="UPF0303 PROTEIN YBR137W"/>
    <property type="match status" value="1"/>
</dbReference>
<name>A0AAD6CF13_9EURO</name>
<dbReference type="GO" id="GO:0006620">
    <property type="term" value="P:post-translational protein targeting to endoplasmic reticulum membrane"/>
    <property type="evidence" value="ECO:0007669"/>
    <property type="project" value="TreeGrafter"/>
</dbReference>
<reference evidence="2" key="2">
    <citation type="journal article" date="2023" name="IMA Fungus">
        <title>Comparative genomic study of the Penicillium genus elucidates a diverse pangenome and 15 lateral gene transfer events.</title>
        <authorList>
            <person name="Petersen C."/>
            <person name="Sorensen T."/>
            <person name="Nielsen M.R."/>
            <person name="Sondergaard T.E."/>
            <person name="Sorensen J.L."/>
            <person name="Fitzpatrick D.A."/>
            <person name="Frisvad J.C."/>
            <person name="Nielsen K.L."/>
        </authorList>
    </citation>
    <scope>NUCLEOTIDE SEQUENCE</scope>
    <source>
        <strain evidence="2">IBT 16125</strain>
    </source>
</reference>
<evidence type="ECO:0000313" key="3">
    <source>
        <dbReference type="Proteomes" id="UP001213681"/>
    </source>
</evidence>
<evidence type="ECO:0000256" key="1">
    <source>
        <dbReference type="SAM" id="MobiDB-lite"/>
    </source>
</evidence>
<dbReference type="SUPFAM" id="SSF143744">
    <property type="entry name" value="GlcG-like"/>
    <property type="match status" value="1"/>
</dbReference>
<dbReference type="RefSeq" id="XP_056769829.1">
    <property type="nucleotide sequence ID" value="XM_056905722.1"/>
</dbReference>
<dbReference type="GO" id="GO:0072380">
    <property type="term" value="C:TRC complex"/>
    <property type="evidence" value="ECO:0007669"/>
    <property type="project" value="TreeGrafter"/>
</dbReference>
<sequence length="229" mass="24533">MALSVPSTDVRPSPKPQPPLQLTTHRSQPTNLLTSSSLYLQPTTLIAQETSDPYKFRTFTTETAWTLGTALRTRLLSLPPSQRKPALISISLATATASPTNTPHVLFQCATEKGTIPDNENWVRRKRNTVLRWGVSSWAMRMKIAAGLGGAAVGVSAGDIEGAFVRKFALESSSGGAVADEFAIHGGGWPIRVRGVEGVVAVVVVSGLKQEDDHAVVAETIRQVVEEGH</sequence>
<dbReference type="InterPro" id="IPR010371">
    <property type="entry name" value="YBR137W-like"/>
</dbReference>
<dbReference type="AlphaFoldDB" id="A0AAD6CF13"/>
<comment type="caution">
    <text evidence="2">The sequence shown here is derived from an EMBL/GenBank/DDBJ whole genome shotgun (WGS) entry which is preliminary data.</text>
</comment>
<reference evidence="2" key="1">
    <citation type="submission" date="2022-12" db="EMBL/GenBank/DDBJ databases">
        <authorList>
            <person name="Petersen C."/>
        </authorList>
    </citation>
    <scope>NUCLEOTIDE SEQUENCE</scope>
    <source>
        <strain evidence="2">IBT 16125</strain>
    </source>
</reference>
<dbReference type="InterPro" id="IPR038084">
    <property type="entry name" value="PduO/GlcC-like_sf"/>
</dbReference>
<proteinExistence type="predicted"/>
<dbReference type="FunFam" id="3.30.450.150:FF:000005">
    <property type="entry name" value="UPF0303 protein Ping_1243"/>
    <property type="match status" value="1"/>
</dbReference>
<feature type="region of interest" description="Disordered" evidence="1">
    <location>
        <begin position="1"/>
        <end position="28"/>
    </location>
</feature>
<protein>
    <recommendedName>
        <fullName evidence="4">DUF967 domain protein</fullName>
    </recommendedName>
</protein>